<proteinExistence type="predicted"/>
<accession>A0A0G0T3T6</accession>
<protein>
    <submittedName>
        <fullName evidence="1">Uncharacterized protein</fullName>
    </submittedName>
</protein>
<comment type="caution">
    <text evidence="1">The sequence shown here is derived from an EMBL/GenBank/DDBJ whole genome shotgun (WGS) entry which is preliminary data.</text>
</comment>
<organism evidence="1 2">
    <name type="scientific">Candidatus Falkowbacteria bacterium GW2011_GWF2_39_8</name>
    <dbReference type="NCBI Taxonomy" id="1618642"/>
    <lineage>
        <taxon>Bacteria</taxon>
        <taxon>Candidatus Falkowiibacteriota</taxon>
    </lineage>
</organism>
<dbReference type="Proteomes" id="UP000034137">
    <property type="component" value="Unassembled WGS sequence"/>
</dbReference>
<gene>
    <name evidence="1" type="ORF">UT64_C0032G0016</name>
</gene>
<dbReference type="AlphaFoldDB" id="A0A0G0T3T6"/>
<evidence type="ECO:0000313" key="1">
    <source>
        <dbReference type="EMBL" id="KKR32502.1"/>
    </source>
</evidence>
<dbReference type="EMBL" id="LBXO01000032">
    <property type="protein sequence ID" value="KKR32502.1"/>
    <property type="molecule type" value="Genomic_DNA"/>
</dbReference>
<reference evidence="1 2" key="1">
    <citation type="journal article" date="2015" name="Nature">
        <title>rRNA introns, odd ribosomes, and small enigmatic genomes across a large radiation of phyla.</title>
        <authorList>
            <person name="Brown C.T."/>
            <person name="Hug L.A."/>
            <person name="Thomas B.C."/>
            <person name="Sharon I."/>
            <person name="Castelle C.J."/>
            <person name="Singh A."/>
            <person name="Wilkins M.J."/>
            <person name="Williams K.H."/>
            <person name="Banfield J.F."/>
        </authorList>
    </citation>
    <scope>NUCLEOTIDE SEQUENCE [LARGE SCALE GENOMIC DNA]</scope>
</reference>
<name>A0A0G0T3T6_9BACT</name>
<sequence length="38" mass="4230">MESDETLVINGIVIEDNIDVICLPRLFGQPIELGGEMR</sequence>
<evidence type="ECO:0000313" key="2">
    <source>
        <dbReference type="Proteomes" id="UP000034137"/>
    </source>
</evidence>